<dbReference type="CDD" id="cd10208">
    <property type="entry name" value="ASKHA_NBD_ScArp9-like"/>
    <property type="match status" value="1"/>
</dbReference>
<sequence length="411" mass="46537">MSIALREENFVVINVGSKYTTAGIGMHDTNKPPNIIINMDDFNHPIKNNVIVNWKDLEECWHHILFKELGIKKSRNESPVLIAVPMQWTKLDHERITQIFFENFNVPGVYIAPQPLLTLFGCGTVSGIVVDIGSETTDVNIIVDSNIQLQSTFSIPIAGDVFDNYFLQLLKKDTKLVQQFESLPDVELNVEFARYVRELPGICNVSIGHELADNMLAAELLNAMEESEIVDEILDDEQNPKKIEEEEIGDVPEVVEIEYKGHKFNIGPYRHDVLDPLFSPDLVNIDSPSLPETMRLSAMNCEPPEIRPKLWENIAITGGCCNTLGLARRIKTEVQLFLPHSENSGDTQPRQLSFLRIADYFTVLKDKKYQQYSTWLGAEIVAKLVFIDAKNYISKVDYNESGPSVVHTKAY</sequence>
<evidence type="ECO:0000313" key="3">
    <source>
        <dbReference type="Proteomes" id="UP000613177"/>
    </source>
</evidence>
<proteinExistence type="inferred from homology"/>
<comment type="similarity">
    <text evidence="1">Belongs to the actin family.</text>
</comment>
<accession>A0A8H7ST96</accession>
<evidence type="ECO:0008006" key="4">
    <source>
        <dbReference type="Google" id="ProtNLM"/>
    </source>
</evidence>
<dbReference type="Gene3D" id="3.30.420.40">
    <property type="match status" value="4"/>
</dbReference>
<dbReference type="SMART" id="SM00268">
    <property type="entry name" value="ACTIN"/>
    <property type="match status" value="1"/>
</dbReference>
<dbReference type="OrthoDB" id="74201at2759"/>
<gene>
    <name evidence="2" type="ORF">INT48_006525</name>
</gene>
<evidence type="ECO:0000313" key="2">
    <source>
        <dbReference type="EMBL" id="KAG2235144.1"/>
    </source>
</evidence>
<dbReference type="InterPro" id="IPR004000">
    <property type="entry name" value="Actin"/>
</dbReference>
<organism evidence="2 3">
    <name type="scientific">Thamnidium elegans</name>
    <dbReference type="NCBI Taxonomy" id="101142"/>
    <lineage>
        <taxon>Eukaryota</taxon>
        <taxon>Fungi</taxon>
        <taxon>Fungi incertae sedis</taxon>
        <taxon>Mucoromycota</taxon>
        <taxon>Mucoromycotina</taxon>
        <taxon>Mucoromycetes</taxon>
        <taxon>Mucorales</taxon>
        <taxon>Mucorineae</taxon>
        <taxon>Mucoraceae</taxon>
        <taxon>Thamnidium</taxon>
    </lineage>
</organism>
<dbReference type="Pfam" id="PF00022">
    <property type="entry name" value="Actin"/>
    <property type="match status" value="1"/>
</dbReference>
<dbReference type="PANTHER" id="PTHR11937">
    <property type="entry name" value="ACTIN"/>
    <property type="match status" value="1"/>
</dbReference>
<dbReference type="EMBL" id="JAEPRE010000038">
    <property type="protein sequence ID" value="KAG2235144.1"/>
    <property type="molecule type" value="Genomic_DNA"/>
</dbReference>
<dbReference type="PRINTS" id="PR00190">
    <property type="entry name" value="ACTIN"/>
</dbReference>
<evidence type="ECO:0000256" key="1">
    <source>
        <dbReference type="RuleBase" id="RU000487"/>
    </source>
</evidence>
<name>A0A8H7ST96_9FUNG</name>
<comment type="caution">
    <text evidence="2">The sequence shown here is derived from an EMBL/GenBank/DDBJ whole genome shotgun (WGS) entry which is preliminary data.</text>
</comment>
<dbReference type="SUPFAM" id="SSF53067">
    <property type="entry name" value="Actin-like ATPase domain"/>
    <property type="match status" value="2"/>
</dbReference>
<protein>
    <recommendedName>
        <fullName evidence="4">Actin-related protein</fullName>
    </recommendedName>
</protein>
<keyword evidence="3" id="KW-1185">Reference proteome</keyword>
<dbReference type="AlphaFoldDB" id="A0A8H7ST96"/>
<reference evidence="2" key="1">
    <citation type="submission" date="2021-01" db="EMBL/GenBank/DDBJ databases">
        <title>Metabolic potential, ecology and presence of endohyphal bacteria is reflected in genomic diversity of Mucoromycotina.</title>
        <authorList>
            <person name="Muszewska A."/>
            <person name="Okrasinska A."/>
            <person name="Steczkiewicz K."/>
            <person name="Drgas O."/>
            <person name="Orlowska M."/>
            <person name="Perlinska-Lenart U."/>
            <person name="Aleksandrzak-Piekarczyk T."/>
            <person name="Szatraj K."/>
            <person name="Zielenkiewicz U."/>
            <person name="Pilsyk S."/>
            <person name="Malc E."/>
            <person name="Mieczkowski P."/>
            <person name="Kruszewska J.S."/>
            <person name="Biernat P."/>
            <person name="Pawlowska J."/>
        </authorList>
    </citation>
    <scope>NUCLEOTIDE SEQUENCE</scope>
    <source>
        <strain evidence="2">WA0000018081</strain>
    </source>
</reference>
<dbReference type="Proteomes" id="UP000613177">
    <property type="component" value="Unassembled WGS sequence"/>
</dbReference>
<dbReference type="InterPro" id="IPR043129">
    <property type="entry name" value="ATPase_NBD"/>
</dbReference>